<dbReference type="HAMAP" id="MF_00457">
    <property type="entry name" value="UPF0173"/>
    <property type="match status" value="1"/>
</dbReference>
<gene>
    <name evidence="4" type="ORF">C8P68_102685</name>
</gene>
<dbReference type="Gene3D" id="3.60.15.10">
    <property type="entry name" value="Ribonuclease Z/Hydroxyacylglutathione hydrolase-like"/>
    <property type="match status" value="1"/>
</dbReference>
<dbReference type="OrthoDB" id="9789133at2"/>
<reference evidence="4 5" key="1">
    <citation type="submission" date="2018-04" db="EMBL/GenBank/DDBJ databases">
        <title>Genomic Encyclopedia of Archaeal and Bacterial Type Strains, Phase II (KMG-II): from individual species to whole genera.</title>
        <authorList>
            <person name="Goeker M."/>
        </authorList>
    </citation>
    <scope>NUCLEOTIDE SEQUENCE [LARGE SCALE GENOMIC DNA]</scope>
    <source>
        <strain evidence="4 5">DSM 26809</strain>
    </source>
</reference>
<comment type="similarity">
    <text evidence="2">Belongs to the UPF0173 family.</text>
</comment>
<evidence type="ECO:0000313" key="5">
    <source>
        <dbReference type="Proteomes" id="UP000244168"/>
    </source>
</evidence>
<dbReference type="NCBIfam" id="NF001911">
    <property type="entry name" value="PRK00685.1"/>
    <property type="match status" value="1"/>
</dbReference>
<keyword evidence="1 2" id="KW-0378">Hydrolase</keyword>
<dbReference type="InterPro" id="IPR050114">
    <property type="entry name" value="UPF0173_UPF0282_UlaG_hydrolase"/>
</dbReference>
<dbReference type="PANTHER" id="PTHR43546">
    <property type="entry name" value="UPF0173 METAL-DEPENDENT HYDROLASE MJ1163-RELATED"/>
    <property type="match status" value="1"/>
</dbReference>
<accession>A0A2T5JDY1</accession>
<dbReference type="InterPro" id="IPR001279">
    <property type="entry name" value="Metallo-B-lactamas"/>
</dbReference>
<name>A0A2T5JDY1_9SPHI</name>
<dbReference type="RefSeq" id="WP_107827763.1">
    <property type="nucleotide sequence ID" value="NZ_CP160205.1"/>
</dbReference>
<protein>
    <recommendedName>
        <fullName evidence="2">UPF0173 metal-dependent hydrolase C8P68_102685</fullName>
    </recommendedName>
</protein>
<dbReference type="Pfam" id="PF12706">
    <property type="entry name" value="Lactamase_B_2"/>
    <property type="match status" value="1"/>
</dbReference>
<dbReference type="AlphaFoldDB" id="A0A2T5JDY1"/>
<comment type="caution">
    <text evidence="4">The sequence shown here is derived from an EMBL/GenBank/DDBJ whole genome shotgun (WGS) entry which is preliminary data.</text>
</comment>
<dbReference type="PANTHER" id="PTHR43546:SF3">
    <property type="entry name" value="UPF0173 METAL-DEPENDENT HYDROLASE MJ1163"/>
    <property type="match status" value="1"/>
</dbReference>
<dbReference type="Proteomes" id="UP000244168">
    <property type="component" value="Unassembled WGS sequence"/>
</dbReference>
<evidence type="ECO:0000256" key="1">
    <source>
        <dbReference type="ARBA" id="ARBA00022801"/>
    </source>
</evidence>
<keyword evidence="5" id="KW-1185">Reference proteome</keyword>
<dbReference type="InterPro" id="IPR036866">
    <property type="entry name" value="RibonucZ/Hydroxyglut_hydro"/>
</dbReference>
<proteinExistence type="inferred from homology"/>
<dbReference type="EMBL" id="QAOQ01000002">
    <property type="protein sequence ID" value="PTQ99855.1"/>
    <property type="molecule type" value="Genomic_DNA"/>
</dbReference>
<feature type="domain" description="Metallo-beta-lactamase" evidence="3">
    <location>
        <begin position="7"/>
        <end position="189"/>
    </location>
</feature>
<organism evidence="4 5">
    <name type="scientific">Mucilaginibacter yixingensis</name>
    <dbReference type="NCBI Taxonomy" id="1295612"/>
    <lineage>
        <taxon>Bacteria</taxon>
        <taxon>Pseudomonadati</taxon>
        <taxon>Bacteroidota</taxon>
        <taxon>Sphingobacteriia</taxon>
        <taxon>Sphingobacteriales</taxon>
        <taxon>Sphingobacteriaceae</taxon>
        <taxon>Mucilaginibacter</taxon>
    </lineage>
</organism>
<dbReference type="GO" id="GO:0016787">
    <property type="term" value="F:hydrolase activity"/>
    <property type="evidence" value="ECO:0007669"/>
    <property type="project" value="UniProtKB-UniRule"/>
</dbReference>
<dbReference type="SMART" id="SM00849">
    <property type="entry name" value="Lactamase_B"/>
    <property type="match status" value="1"/>
</dbReference>
<evidence type="ECO:0000259" key="3">
    <source>
        <dbReference type="SMART" id="SM00849"/>
    </source>
</evidence>
<dbReference type="SUPFAM" id="SSF56281">
    <property type="entry name" value="Metallo-hydrolase/oxidoreductase"/>
    <property type="match status" value="1"/>
</dbReference>
<dbReference type="InterPro" id="IPR022877">
    <property type="entry name" value="UPF0173"/>
</dbReference>
<evidence type="ECO:0000313" key="4">
    <source>
        <dbReference type="EMBL" id="PTQ99855.1"/>
    </source>
</evidence>
<sequence length="225" mass="24213">MKLTYYGQSCVELEFDGKKLLFDPFITGNPLAKDVDVNSLKPDYILVSHGHGDHVADLVTVAKNSGAKVICIAEIAGWLGKQGVDNVHGMNIGGSFKFDFGKVKMVNAVHSATLPDGSNGGNPAGFVVYTGSQNVYFAGDTALTYDMKLLADENLDWAILPIGDNYTMGVDDAIKSTGFFNCKNVVGVHYDSFPVIKIDKEEAAQKFQSAGINLKLPEVGQTIEI</sequence>
<evidence type="ECO:0000256" key="2">
    <source>
        <dbReference type="HAMAP-Rule" id="MF_00457"/>
    </source>
</evidence>